<dbReference type="Proteomes" id="UP001497482">
    <property type="component" value="Chromosome 13"/>
</dbReference>
<proteinExistence type="predicted"/>
<keyword evidence="3" id="KW-1185">Reference proteome</keyword>
<dbReference type="EMBL" id="OZ035835">
    <property type="protein sequence ID" value="CAL1578451.1"/>
    <property type="molecule type" value="Genomic_DNA"/>
</dbReference>
<keyword evidence="1" id="KW-1133">Transmembrane helix</keyword>
<accession>A0AAV2JP77</accession>
<evidence type="ECO:0000313" key="2">
    <source>
        <dbReference type="EMBL" id="CAL1578451.1"/>
    </source>
</evidence>
<keyword evidence="1" id="KW-0812">Transmembrane</keyword>
<organism evidence="2 3">
    <name type="scientific">Knipowitschia caucasica</name>
    <name type="common">Caucasian dwarf goby</name>
    <name type="synonym">Pomatoschistus caucasicus</name>
    <dbReference type="NCBI Taxonomy" id="637954"/>
    <lineage>
        <taxon>Eukaryota</taxon>
        <taxon>Metazoa</taxon>
        <taxon>Chordata</taxon>
        <taxon>Craniata</taxon>
        <taxon>Vertebrata</taxon>
        <taxon>Euteleostomi</taxon>
        <taxon>Actinopterygii</taxon>
        <taxon>Neopterygii</taxon>
        <taxon>Teleostei</taxon>
        <taxon>Neoteleostei</taxon>
        <taxon>Acanthomorphata</taxon>
        <taxon>Gobiaria</taxon>
        <taxon>Gobiiformes</taxon>
        <taxon>Gobioidei</taxon>
        <taxon>Gobiidae</taxon>
        <taxon>Gobiinae</taxon>
        <taxon>Knipowitschia</taxon>
    </lineage>
</organism>
<evidence type="ECO:0000256" key="1">
    <source>
        <dbReference type="SAM" id="Phobius"/>
    </source>
</evidence>
<reference evidence="2 3" key="1">
    <citation type="submission" date="2024-04" db="EMBL/GenBank/DDBJ databases">
        <authorList>
            <person name="Waldvogel A.-M."/>
            <person name="Schoenle A."/>
        </authorList>
    </citation>
    <scope>NUCLEOTIDE SEQUENCE [LARGE SCALE GENOMIC DNA]</scope>
</reference>
<gene>
    <name evidence="2" type="ORF">KC01_LOCUS9593</name>
</gene>
<feature type="transmembrane region" description="Helical" evidence="1">
    <location>
        <begin position="73"/>
        <end position="101"/>
    </location>
</feature>
<name>A0AAV2JP77_KNICA</name>
<keyword evidence="1" id="KW-0472">Membrane</keyword>
<dbReference type="AlphaFoldDB" id="A0AAV2JP77"/>
<evidence type="ECO:0000313" key="3">
    <source>
        <dbReference type="Proteomes" id="UP001497482"/>
    </source>
</evidence>
<protein>
    <submittedName>
        <fullName evidence="2">Uncharacterized protein</fullName>
    </submittedName>
</protein>
<sequence>MLCIPSLPCLAPPLSSWTQSDLTSAPGKRLKVKCLLFRTINQDSSITPASGRIVREVQHPAVEETVIRVSASLIIITVSASLIITVSASLIIITVSASLIITVSASLIIITVSASLIIITVSASLIITVPQASAKKDLLDLGTFWT</sequence>
<feature type="transmembrane region" description="Helical" evidence="1">
    <location>
        <begin position="107"/>
        <end position="129"/>
    </location>
</feature>